<evidence type="ECO:0000313" key="2">
    <source>
        <dbReference type="Proteomes" id="UP000594059"/>
    </source>
</evidence>
<dbReference type="RefSeq" id="WP_193986549.1">
    <property type="nucleotide sequence ID" value="NZ_CP063656.1"/>
</dbReference>
<dbReference type="AlphaFoldDB" id="A0A7S6UH95"/>
<reference evidence="1 2" key="1">
    <citation type="submission" date="2020-10" db="EMBL/GenBank/DDBJ databases">
        <title>complete genome sequencing of Lysobacter sp. H21R20.</title>
        <authorList>
            <person name="Bae J.-W."/>
            <person name="Lee S.-Y."/>
        </authorList>
    </citation>
    <scope>NUCLEOTIDE SEQUENCE [LARGE SCALE GENOMIC DNA]</scope>
    <source>
        <strain evidence="1 2">H21R20</strain>
    </source>
</reference>
<accession>A0A7S6UH95</accession>
<protein>
    <submittedName>
        <fullName evidence="1">DUF1439 domain-containing protein</fullName>
    </submittedName>
</protein>
<sequence>MRTAVVVVCLAVALIVVAGCSTLNTFGSMLGSQVTFTQPQLQRSLDRSFPKEYDKLAGLVTLRLDKPSLSIPYDSSRLRLSLDATALTAASSQARPLGRIVVSSGLRFDGHTLGLHLQDPKIEAIENAGSALNASSRDLINAWLAAFAEDEPIYRLDQDLVQRLVSRRIGAARIDNGVVTLDVSQ</sequence>
<evidence type="ECO:0000313" key="1">
    <source>
        <dbReference type="EMBL" id="QOW20276.1"/>
    </source>
</evidence>
<organism evidence="1 2">
    <name type="scientific">Novilysobacter ciconiae</name>
    <dbReference type="NCBI Taxonomy" id="2781022"/>
    <lineage>
        <taxon>Bacteria</taxon>
        <taxon>Pseudomonadati</taxon>
        <taxon>Pseudomonadota</taxon>
        <taxon>Gammaproteobacteria</taxon>
        <taxon>Lysobacterales</taxon>
        <taxon>Lysobacteraceae</taxon>
        <taxon>Novilysobacter</taxon>
    </lineage>
</organism>
<keyword evidence="2" id="KW-1185">Reference proteome</keyword>
<dbReference type="Gene3D" id="3.15.10.40">
    <property type="entry name" value="Uncharacterised protein PF07273, DUF1439"/>
    <property type="match status" value="1"/>
</dbReference>
<dbReference type="KEGG" id="lcic:INQ41_04395"/>
<dbReference type="EMBL" id="CP063656">
    <property type="protein sequence ID" value="QOW20276.1"/>
    <property type="molecule type" value="Genomic_DNA"/>
</dbReference>
<gene>
    <name evidence="1" type="ORF">INQ41_04395</name>
</gene>
<name>A0A7S6UH95_9GAMM</name>
<dbReference type="PROSITE" id="PS51257">
    <property type="entry name" value="PROKAR_LIPOPROTEIN"/>
    <property type="match status" value="1"/>
</dbReference>
<proteinExistence type="predicted"/>
<dbReference type="Proteomes" id="UP000594059">
    <property type="component" value="Chromosome"/>
</dbReference>